<name>A0ACC0AUL7_CATRO</name>
<keyword evidence="2" id="KW-1185">Reference proteome</keyword>
<evidence type="ECO:0000313" key="2">
    <source>
        <dbReference type="Proteomes" id="UP001060085"/>
    </source>
</evidence>
<dbReference type="Proteomes" id="UP001060085">
    <property type="component" value="Linkage Group LG05"/>
</dbReference>
<proteinExistence type="predicted"/>
<reference evidence="2" key="1">
    <citation type="journal article" date="2023" name="Nat. Plants">
        <title>Single-cell RNA sequencing provides a high-resolution roadmap for understanding the multicellular compartmentation of specialized metabolism.</title>
        <authorList>
            <person name="Sun S."/>
            <person name="Shen X."/>
            <person name="Li Y."/>
            <person name="Li Y."/>
            <person name="Wang S."/>
            <person name="Li R."/>
            <person name="Zhang H."/>
            <person name="Shen G."/>
            <person name="Guo B."/>
            <person name="Wei J."/>
            <person name="Xu J."/>
            <person name="St-Pierre B."/>
            <person name="Chen S."/>
            <person name="Sun C."/>
        </authorList>
    </citation>
    <scope>NUCLEOTIDE SEQUENCE [LARGE SCALE GENOMIC DNA]</scope>
</reference>
<evidence type="ECO:0000313" key="1">
    <source>
        <dbReference type="EMBL" id="KAI5664421.1"/>
    </source>
</evidence>
<protein>
    <submittedName>
        <fullName evidence="1">Uncharacterized protein</fullName>
    </submittedName>
</protein>
<organism evidence="1 2">
    <name type="scientific">Catharanthus roseus</name>
    <name type="common">Madagascar periwinkle</name>
    <name type="synonym">Vinca rosea</name>
    <dbReference type="NCBI Taxonomy" id="4058"/>
    <lineage>
        <taxon>Eukaryota</taxon>
        <taxon>Viridiplantae</taxon>
        <taxon>Streptophyta</taxon>
        <taxon>Embryophyta</taxon>
        <taxon>Tracheophyta</taxon>
        <taxon>Spermatophyta</taxon>
        <taxon>Magnoliopsida</taxon>
        <taxon>eudicotyledons</taxon>
        <taxon>Gunneridae</taxon>
        <taxon>Pentapetalae</taxon>
        <taxon>asterids</taxon>
        <taxon>lamiids</taxon>
        <taxon>Gentianales</taxon>
        <taxon>Apocynaceae</taxon>
        <taxon>Rauvolfioideae</taxon>
        <taxon>Vinceae</taxon>
        <taxon>Catharanthinae</taxon>
        <taxon>Catharanthus</taxon>
    </lineage>
</organism>
<dbReference type="EMBL" id="CM044705">
    <property type="protein sequence ID" value="KAI5664421.1"/>
    <property type="molecule type" value="Genomic_DNA"/>
</dbReference>
<comment type="caution">
    <text evidence="1">The sequence shown here is derived from an EMBL/GenBank/DDBJ whole genome shotgun (WGS) entry which is preliminary data.</text>
</comment>
<accession>A0ACC0AUL7</accession>
<sequence>MMTSMLQEVDDMTSVVIREPPSSPSQIVVVYGLHRRYFGMHSFAARYPTDVPCVAIATPSHEHVADRGARGVKRGAWRHPGRGAEGGRPPVPPAPERYEHVDPGHVVVERGEGSGSGQPTVDPFDSPNLDMLSFSLGLTPASQSLPSGSETQLSPAPGLGFTSFQSPHSTSYGFSRFRAPSPPDTSASAIS</sequence>
<gene>
    <name evidence="1" type="ORF">M9H77_23744</name>
</gene>